<dbReference type="GO" id="GO:0003700">
    <property type="term" value="F:DNA-binding transcription factor activity"/>
    <property type="evidence" value="ECO:0007669"/>
    <property type="project" value="InterPro"/>
</dbReference>
<comment type="subcellular location">
    <subcellularLocation>
        <location evidence="1">Cytoplasm</location>
    </subcellularLocation>
</comment>
<dbReference type="Gene3D" id="1.10.10.10">
    <property type="entry name" value="Winged helix-like DNA-binding domain superfamily/Winged helix DNA-binding domain"/>
    <property type="match status" value="1"/>
</dbReference>
<dbReference type="Proteomes" id="UP000824089">
    <property type="component" value="Unassembled WGS sequence"/>
</dbReference>
<dbReference type="InterPro" id="IPR022689">
    <property type="entry name" value="Iron_dep_repressor"/>
</dbReference>
<comment type="caution">
    <text evidence="3">The sequence shown here is derived from an EMBL/GenBank/DDBJ whole genome shotgun (WGS) entry which is preliminary data.</text>
</comment>
<dbReference type="InterPro" id="IPR050536">
    <property type="entry name" value="DtxR_MntR_Metal-Reg"/>
</dbReference>
<dbReference type="PANTHER" id="PTHR33238:SF11">
    <property type="entry name" value="TRANSCRIPTIONAL REGULATOR MNTR"/>
    <property type="match status" value="1"/>
</dbReference>
<evidence type="ECO:0000256" key="2">
    <source>
        <dbReference type="ARBA" id="ARBA00011738"/>
    </source>
</evidence>
<dbReference type="SUPFAM" id="SSF46785">
    <property type="entry name" value="Winged helix' DNA-binding domain"/>
    <property type="match status" value="1"/>
</dbReference>
<comment type="subunit">
    <text evidence="2">Homodimer.</text>
</comment>
<name>A0A9D1I906_9CLOT</name>
<dbReference type="InterPro" id="IPR036390">
    <property type="entry name" value="WH_DNA-bd_sf"/>
</dbReference>
<organism evidence="3 4">
    <name type="scientific">Candidatus Egerieisoma faecipullorum</name>
    <dbReference type="NCBI Taxonomy" id="2840963"/>
    <lineage>
        <taxon>Bacteria</taxon>
        <taxon>Bacillati</taxon>
        <taxon>Bacillota</taxon>
        <taxon>Clostridia</taxon>
        <taxon>Eubacteriales</taxon>
        <taxon>Clostridiaceae</taxon>
        <taxon>Clostridiaceae incertae sedis</taxon>
        <taxon>Candidatus Egerieisoma</taxon>
    </lineage>
</organism>
<dbReference type="PANTHER" id="PTHR33238">
    <property type="entry name" value="IRON (METAL) DEPENDENT REPRESSOR, DTXR FAMILY"/>
    <property type="match status" value="1"/>
</dbReference>
<reference evidence="3" key="2">
    <citation type="journal article" date="2021" name="PeerJ">
        <title>Extensive microbial diversity within the chicken gut microbiome revealed by metagenomics and culture.</title>
        <authorList>
            <person name="Gilroy R."/>
            <person name="Ravi A."/>
            <person name="Getino M."/>
            <person name="Pursley I."/>
            <person name="Horton D.L."/>
            <person name="Alikhan N.F."/>
            <person name="Baker D."/>
            <person name="Gharbi K."/>
            <person name="Hall N."/>
            <person name="Watson M."/>
            <person name="Adriaenssens E.M."/>
            <person name="Foster-Nyarko E."/>
            <person name="Jarju S."/>
            <person name="Secka A."/>
            <person name="Antonio M."/>
            <person name="Oren A."/>
            <person name="Chaudhuri R.R."/>
            <person name="La Ragione R."/>
            <person name="Hildebrand F."/>
            <person name="Pallen M.J."/>
        </authorList>
    </citation>
    <scope>NUCLEOTIDE SEQUENCE</scope>
    <source>
        <strain evidence="3">CHK195-4489</strain>
    </source>
</reference>
<gene>
    <name evidence="3" type="ORF">IAD50_09125</name>
</gene>
<evidence type="ECO:0008006" key="5">
    <source>
        <dbReference type="Google" id="ProtNLM"/>
    </source>
</evidence>
<sequence length="279" mass="31888">MPETLTSFQIQLLLYYLEAEPKKRTVTDSARNLGTSKWTVTRALDALEKQDIVERQENRKTVLTVSGKRLAEKCRSKMKILEQYMQYQDIPPAQIKENALRALAAGFSDEFMARLAEQEGRMRLKEIFAGRQSFNGGEICNYLKDGNYYFPFIIYREQLKNHNNISMANRGFENPCELIVKEHEGLIYLAVRTVAAESASSGKTMEGRVNKLQYLYEGEFRDAGIDGRYAYFPVTALNFISMGKGRDTLLHGSMCLRMQCSVGDLHMPESTAVFTLFIH</sequence>
<dbReference type="AlphaFoldDB" id="A0A9D1I906"/>
<dbReference type="SMART" id="SM00529">
    <property type="entry name" value="HTH_DTXR"/>
    <property type="match status" value="1"/>
</dbReference>
<dbReference type="EMBL" id="DVMM01000202">
    <property type="protein sequence ID" value="HIU30439.1"/>
    <property type="molecule type" value="Genomic_DNA"/>
</dbReference>
<protein>
    <recommendedName>
        <fullName evidence="5">MarR family transcriptional regulator</fullName>
    </recommendedName>
</protein>
<dbReference type="GO" id="GO:0046914">
    <property type="term" value="F:transition metal ion binding"/>
    <property type="evidence" value="ECO:0007669"/>
    <property type="project" value="InterPro"/>
</dbReference>
<reference evidence="3" key="1">
    <citation type="submission" date="2020-10" db="EMBL/GenBank/DDBJ databases">
        <authorList>
            <person name="Gilroy R."/>
        </authorList>
    </citation>
    <scope>NUCLEOTIDE SEQUENCE</scope>
    <source>
        <strain evidence="3">CHK195-4489</strain>
    </source>
</reference>
<dbReference type="GO" id="GO:0005737">
    <property type="term" value="C:cytoplasm"/>
    <property type="evidence" value="ECO:0007669"/>
    <property type="project" value="UniProtKB-SubCell"/>
</dbReference>
<evidence type="ECO:0000256" key="1">
    <source>
        <dbReference type="ARBA" id="ARBA00004496"/>
    </source>
</evidence>
<proteinExistence type="predicted"/>
<dbReference type="InterPro" id="IPR036388">
    <property type="entry name" value="WH-like_DNA-bd_sf"/>
</dbReference>
<evidence type="ECO:0000313" key="3">
    <source>
        <dbReference type="EMBL" id="HIU30439.1"/>
    </source>
</evidence>
<evidence type="ECO:0000313" key="4">
    <source>
        <dbReference type="Proteomes" id="UP000824089"/>
    </source>
</evidence>
<accession>A0A9D1I906</accession>